<name>A0AAV4C9M7_9GAST</name>
<evidence type="ECO:0008006" key="3">
    <source>
        <dbReference type="Google" id="ProtNLM"/>
    </source>
</evidence>
<reference evidence="1 2" key="1">
    <citation type="journal article" date="2021" name="Elife">
        <title>Chloroplast acquisition without the gene transfer in kleptoplastic sea slugs, Plakobranchus ocellatus.</title>
        <authorList>
            <person name="Maeda T."/>
            <person name="Takahashi S."/>
            <person name="Yoshida T."/>
            <person name="Shimamura S."/>
            <person name="Takaki Y."/>
            <person name="Nagai Y."/>
            <person name="Toyoda A."/>
            <person name="Suzuki Y."/>
            <person name="Arimoto A."/>
            <person name="Ishii H."/>
            <person name="Satoh N."/>
            <person name="Nishiyama T."/>
            <person name="Hasebe M."/>
            <person name="Maruyama T."/>
            <person name="Minagawa J."/>
            <person name="Obokata J."/>
            <person name="Shigenobu S."/>
        </authorList>
    </citation>
    <scope>NUCLEOTIDE SEQUENCE [LARGE SCALE GENOMIC DNA]</scope>
</reference>
<dbReference type="AlphaFoldDB" id="A0AAV4C9M7"/>
<protein>
    <recommendedName>
        <fullName evidence="3">DDE-1 domain-containing protein</fullName>
    </recommendedName>
</protein>
<dbReference type="EMBL" id="BLXT01005946">
    <property type="protein sequence ID" value="GFO27774.1"/>
    <property type="molecule type" value="Genomic_DNA"/>
</dbReference>
<gene>
    <name evidence="1" type="ORF">PoB_005427900</name>
</gene>
<proteinExistence type="predicted"/>
<organism evidence="1 2">
    <name type="scientific">Plakobranchus ocellatus</name>
    <dbReference type="NCBI Taxonomy" id="259542"/>
    <lineage>
        <taxon>Eukaryota</taxon>
        <taxon>Metazoa</taxon>
        <taxon>Spiralia</taxon>
        <taxon>Lophotrochozoa</taxon>
        <taxon>Mollusca</taxon>
        <taxon>Gastropoda</taxon>
        <taxon>Heterobranchia</taxon>
        <taxon>Euthyneura</taxon>
        <taxon>Panpulmonata</taxon>
        <taxon>Sacoglossa</taxon>
        <taxon>Placobranchoidea</taxon>
        <taxon>Plakobranchidae</taxon>
        <taxon>Plakobranchus</taxon>
    </lineage>
</organism>
<keyword evidence="2" id="KW-1185">Reference proteome</keyword>
<sequence>MRLRDHQQLQNDLSQTNIAEIYFLLHEIGSTDAHLKMVMAAASWNDVTPSTIQNCFRHAGFKPRNYEYETAVQQEQEEPTMQVSDQTLSGVSNLLKIFPDNTCKPSDICARLHQCG</sequence>
<evidence type="ECO:0000313" key="2">
    <source>
        <dbReference type="Proteomes" id="UP000735302"/>
    </source>
</evidence>
<comment type="caution">
    <text evidence="1">The sequence shown here is derived from an EMBL/GenBank/DDBJ whole genome shotgun (WGS) entry which is preliminary data.</text>
</comment>
<evidence type="ECO:0000313" key="1">
    <source>
        <dbReference type="EMBL" id="GFO27774.1"/>
    </source>
</evidence>
<dbReference type="Proteomes" id="UP000735302">
    <property type="component" value="Unassembled WGS sequence"/>
</dbReference>
<accession>A0AAV4C9M7</accession>